<evidence type="ECO:0000259" key="9">
    <source>
        <dbReference type="PROSITE" id="PS51779"/>
    </source>
</evidence>
<organism evidence="10 11">
    <name type="scientific">Thalassobacillus hwangdonensis</name>
    <dbReference type="NCBI Taxonomy" id="546108"/>
    <lineage>
        <taxon>Bacteria</taxon>
        <taxon>Bacillati</taxon>
        <taxon>Bacillota</taxon>
        <taxon>Bacilli</taxon>
        <taxon>Bacillales</taxon>
        <taxon>Bacillaceae</taxon>
        <taxon>Thalassobacillus</taxon>
    </lineage>
</organism>
<keyword evidence="6 8" id="KW-0472">Membrane</keyword>
<dbReference type="Pfam" id="PF03799">
    <property type="entry name" value="FtsQ_DivIB_C"/>
    <property type="match status" value="1"/>
</dbReference>
<keyword evidence="7 8" id="KW-0131">Cell cycle</keyword>
<keyword evidence="11" id="KW-1185">Reference proteome</keyword>
<dbReference type="Proteomes" id="UP001596990">
    <property type="component" value="Unassembled WGS sequence"/>
</dbReference>
<keyword evidence="4 8" id="KW-0812">Transmembrane</keyword>
<evidence type="ECO:0000256" key="1">
    <source>
        <dbReference type="ARBA" id="ARBA00004370"/>
    </source>
</evidence>
<evidence type="ECO:0000256" key="8">
    <source>
        <dbReference type="HAMAP-Rule" id="MF_00912"/>
    </source>
</evidence>
<dbReference type="PANTHER" id="PTHR37820">
    <property type="entry name" value="CELL DIVISION PROTEIN DIVIB"/>
    <property type="match status" value="1"/>
</dbReference>
<evidence type="ECO:0000256" key="2">
    <source>
        <dbReference type="ARBA" id="ARBA00022475"/>
    </source>
</evidence>
<evidence type="ECO:0000256" key="4">
    <source>
        <dbReference type="ARBA" id="ARBA00022692"/>
    </source>
</evidence>
<protein>
    <recommendedName>
        <fullName evidence="8">Cell division protein DivIB</fullName>
    </recommendedName>
</protein>
<dbReference type="Gene3D" id="3.10.20.310">
    <property type="entry name" value="membrane protein fhac"/>
    <property type="match status" value="1"/>
</dbReference>
<feature type="domain" description="POTRA" evidence="9">
    <location>
        <begin position="52"/>
        <end position="120"/>
    </location>
</feature>
<dbReference type="PROSITE" id="PS51779">
    <property type="entry name" value="POTRA"/>
    <property type="match status" value="1"/>
</dbReference>
<gene>
    <name evidence="8" type="primary">divIB</name>
    <name evidence="10" type="ORF">ACFQ2J_02630</name>
</gene>
<evidence type="ECO:0000313" key="10">
    <source>
        <dbReference type="EMBL" id="MFD1018084.1"/>
    </source>
</evidence>
<dbReference type="InterPro" id="IPR050487">
    <property type="entry name" value="FtsQ_DivIB"/>
</dbReference>
<comment type="caution">
    <text evidence="10">The sequence shown here is derived from an EMBL/GenBank/DDBJ whole genome shotgun (WGS) entry which is preliminary data.</text>
</comment>
<name>A0ABW3L0H6_9BACI</name>
<dbReference type="GO" id="GO:0051301">
    <property type="term" value="P:cell division"/>
    <property type="evidence" value="ECO:0007669"/>
    <property type="project" value="UniProtKB-KW"/>
</dbReference>
<dbReference type="EMBL" id="JBHTKL010000001">
    <property type="protein sequence ID" value="MFD1018084.1"/>
    <property type="molecule type" value="Genomic_DNA"/>
</dbReference>
<dbReference type="Pfam" id="PF08478">
    <property type="entry name" value="POTRA_1"/>
    <property type="match status" value="1"/>
</dbReference>
<feature type="transmembrane region" description="Helical" evidence="8">
    <location>
        <begin position="30"/>
        <end position="47"/>
    </location>
</feature>
<reference evidence="11" key="1">
    <citation type="journal article" date="2019" name="Int. J. Syst. Evol. Microbiol.">
        <title>The Global Catalogue of Microorganisms (GCM) 10K type strain sequencing project: providing services to taxonomists for standard genome sequencing and annotation.</title>
        <authorList>
            <consortium name="The Broad Institute Genomics Platform"/>
            <consortium name="The Broad Institute Genome Sequencing Center for Infectious Disease"/>
            <person name="Wu L."/>
            <person name="Ma J."/>
        </authorList>
    </citation>
    <scope>NUCLEOTIDE SEQUENCE [LARGE SCALE GENOMIC DNA]</scope>
    <source>
        <strain evidence="11">CCUG 56607</strain>
    </source>
</reference>
<dbReference type="InterPro" id="IPR026580">
    <property type="entry name" value="DivIB"/>
</dbReference>
<dbReference type="InterPro" id="IPR013685">
    <property type="entry name" value="POTRA_FtsQ_type"/>
</dbReference>
<dbReference type="RefSeq" id="WP_386056320.1">
    <property type="nucleotide sequence ID" value="NZ_JBHTKL010000001.1"/>
</dbReference>
<keyword evidence="3 8" id="KW-0132">Cell division</keyword>
<comment type="function">
    <text evidence="8">Cell division protein that may be involved in stabilizing or promoting the assembly of the division complex.</text>
</comment>
<dbReference type="InterPro" id="IPR005548">
    <property type="entry name" value="Cell_div_FtsQ/DivIB_C"/>
</dbReference>
<evidence type="ECO:0000313" key="11">
    <source>
        <dbReference type="Proteomes" id="UP001596990"/>
    </source>
</evidence>
<sequence length="270" mass="30576">MIEEKKNIVSLEDRIPKLKQARKRRANIRLIFYLTILFFLVAIVVYLQSPLSHVRDVSIVGNTHVSDQKLIDMSHVTKEDNFWKVDKDAVAELVNVHPEIAAASVDRKLPGTIEINVDEYERVGYVKVDGSYYPILENGERLDSYQLKSPSGDAPLLIDFNKPTYLEGMSKELQQLPGSIASMISEIYWEPTDENPYQIRLYMTDGYEVLGTIRNFSEKILAYPSIVSQLGPDDRGIIHIDVGAYFEAYPGTEAPEDEANEEESTDEGQG</sequence>
<evidence type="ECO:0000256" key="7">
    <source>
        <dbReference type="ARBA" id="ARBA00023306"/>
    </source>
</evidence>
<evidence type="ECO:0000256" key="3">
    <source>
        <dbReference type="ARBA" id="ARBA00022618"/>
    </source>
</evidence>
<dbReference type="PANTHER" id="PTHR37820:SF1">
    <property type="entry name" value="CELL DIVISION PROTEIN FTSQ"/>
    <property type="match status" value="1"/>
</dbReference>
<proteinExistence type="inferred from homology"/>
<evidence type="ECO:0000256" key="6">
    <source>
        <dbReference type="ARBA" id="ARBA00023136"/>
    </source>
</evidence>
<keyword evidence="5 8" id="KW-1133">Transmembrane helix</keyword>
<evidence type="ECO:0000256" key="5">
    <source>
        <dbReference type="ARBA" id="ARBA00022989"/>
    </source>
</evidence>
<comment type="similarity">
    <text evidence="8">Belongs to the FtsQ/DivIB family. DivIB subfamily.</text>
</comment>
<dbReference type="Gene3D" id="3.40.50.10960">
    <property type="match status" value="1"/>
</dbReference>
<keyword evidence="2 8" id="KW-1003">Cell membrane</keyword>
<comment type="subcellular location">
    <subcellularLocation>
        <location evidence="8">Cell membrane</location>
        <topology evidence="8">Single-pass type II membrane protein</topology>
    </subcellularLocation>
    <subcellularLocation>
        <location evidence="1">Membrane</location>
    </subcellularLocation>
    <text evidence="8">Localizes to the division septum.</text>
</comment>
<accession>A0ABW3L0H6</accession>
<dbReference type="HAMAP" id="MF_00912">
    <property type="entry name" value="DivIB"/>
    <property type="match status" value="1"/>
</dbReference>
<dbReference type="InterPro" id="IPR034746">
    <property type="entry name" value="POTRA"/>
</dbReference>